<evidence type="ECO:0000313" key="3">
    <source>
        <dbReference type="Proteomes" id="UP000070299"/>
    </source>
</evidence>
<organism evidence="2 3">
    <name type="scientific">Paraglaciecola hydrolytica</name>
    <dbReference type="NCBI Taxonomy" id="1799789"/>
    <lineage>
        <taxon>Bacteria</taxon>
        <taxon>Pseudomonadati</taxon>
        <taxon>Pseudomonadota</taxon>
        <taxon>Gammaproteobacteria</taxon>
        <taxon>Alteromonadales</taxon>
        <taxon>Alteromonadaceae</taxon>
        <taxon>Paraglaciecola</taxon>
    </lineage>
</organism>
<evidence type="ECO:0000313" key="2">
    <source>
        <dbReference type="EMBL" id="KXI30445.1"/>
    </source>
</evidence>
<dbReference type="AlphaFoldDB" id="A0A136A5C2"/>
<protein>
    <submittedName>
        <fullName evidence="2">Uncharacterized protein</fullName>
    </submittedName>
</protein>
<dbReference type="RefSeq" id="WP_068374923.1">
    <property type="nucleotide sequence ID" value="NZ_LSNE01000003.1"/>
</dbReference>
<feature type="signal peptide" evidence="1">
    <location>
        <begin position="1"/>
        <end position="20"/>
    </location>
</feature>
<accession>A0A136A5C2</accession>
<keyword evidence="3" id="KW-1185">Reference proteome</keyword>
<evidence type="ECO:0000256" key="1">
    <source>
        <dbReference type="SAM" id="SignalP"/>
    </source>
</evidence>
<keyword evidence="1" id="KW-0732">Signal</keyword>
<comment type="caution">
    <text evidence="2">The sequence shown here is derived from an EMBL/GenBank/DDBJ whole genome shotgun (WGS) entry which is preliminary data.</text>
</comment>
<dbReference type="EMBL" id="LSNE01000003">
    <property type="protein sequence ID" value="KXI30445.1"/>
    <property type="molecule type" value="Genomic_DNA"/>
</dbReference>
<proteinExistence type="predicted"/>
<feature type="chain" id="PRO_5007469443" evidence="1">
    <location>
        <begin position="21"/>
        <end position="169"/>
    </location>
</feature>
<dbReference type="PROSITE" id="PS51257">
    <property type="entry name" value="PROKAR_LIPOPROTEIN"/>
    <property type="match status" value="1"/>
</dbReference>
<dbReference type="Proteomes" id="UP000070299">
    <property type="component" value="Unassembled WGS sequence"/>
</dbReference>
<gene>
    <name evidence="2" type="ORF">AX660_10800</name>
</gene>
<sequence length="169" mass="19371">MRIREISKLLLMCIFLQACAVGRGISYVPDTDSITCDDVTWFNPQGSAISGWSVPYYIVPIWYEKWDNSSENLKIKLYFKIETEVENLSNDSFYIKDFASNESLSPLNVKLTSNIPYEQSHFLMYEAEFPISSGAWTTFELHFNKEVYGCVIPPVTYTKIEDGFNGAIL</sequence>
<reference evidence="3" key="1">
    <citation type="submission" date="2016-02" db="EMBL/GenBank/DDBJ databases">
        <authorList>
            <person name="Schultz-Johansen M."/>
            <person name="Glaring M.A."/>
            <person name="Bech P.K."/>
            <person name="Stougaard P."/>
        </authorList>
    </citation>
    <scope>NUCLEOTIDE SEQUENCE [LARGE SCALE GENOMIC DNA]</scope>
    <source>
        <strain evidence="3">S66</strain>
    </source>
</reference>
<name>A0A136A5C2_9ALTE</name>